<dbReference type="Gene3D" id="3.30.70.790">
    <property type="entry name" value="UreE, C-terminal domain"/>
    <property type="match status" value="1"/>
</dbReference>
<dbReference type="RefSeq" id="WP_136151280.1">
    <property type="nucleotide sequence ID" value="NZ_CP038810.1"/>
</dbReference>
<sequence>MEEEKFKMLRRFQYSSEAIIYQGKLESQGIEVFMRDQNLIDSTMYSNLFGGIKMFVKTEDFERANDILNDVNLFSVDDDEQL</sequence>
<proteinExistence type="predicted"/>
<dbReference type="AlphaFoldDB" id="A0A4P7PTY4"/>
<dbReference type="SUPFAM" id="SSF54913">
    <property type="entry name" value="GlnB-like"/>
    <property type="match status" value="1"/>
</dbReference>
<reference evidence="2 3" key="1">
    <citation type="submission" date="2019-04" db="EMBL/GenBank/DDBJ databases">
        <title>Flavobacterium sp. GS03.</title>
        <authorList>
            <person name="Kim H."/>
        </authorList>
    </citation>
    <scope>NUCLEOTIDE SEQUENCE [LARGE SCALE GENOMIC DNA]</scope>
    <source>
        <strain evidence="2 3">GS03</strain>
    </source>
</reference>
<dbReference type="EMBL" id="CP038810">
    <property type="protein sequence ID" value="QBZ97313.1"/>
    <property type="molecule type" value="Genomic_DNA"/>
</dbReference>
<dbReference type="Proteomes" id="UP000296862">
    <property type="component" value="Chromosome"/>
</dbReference>
<dbReference type="KEGG" id="fsn:GS03_00799"/>
<evidence type="ECO:0000313" key="2">
    <source>
        <dbReference type="EMBL" id="QBZ97313.1"/>
    </source>
</evidence>
<keyword evidence="3" id="KW-1185">Reference proteome</keyword>
<dbReference type="OrthoDB" id="8480302at2"/>
<evidence type="ECO:0000259" key="1">
    <source>
        <dbReference type="Pfam" id="PF09413"/>
    </source>
</evidence>
<dbReference type="InterPro" id="IPR011322">
    <property type="entry name" value="N-reg_PII-like_a/b"/>
</dbReference>
<gene>
    <name evidence="2" type="ORF">GS03_00799</name>
</gene>
<feature type="domain" description="DUF2007" evidence="1">
    <location>
        <begin position="7"/>
        <end position="71"/>
    </location>
</feature>
<organism evidence="2 3">
    <name type="scientific">Flavobacterium sangjuense</name>
    <dbReference type="NCBI Taxonomy" id="2518177"/>
    <lineage>
        <taxon>Bacteria</taxon>
        <taxon>Pseudomonadati</taxon>
        <taxon>Bacteroidota</taxon>
        <taxon>Flavobacteriia</taxon>
        <taxon>Flavobacteriales</taxon>
        <taxon>Flavobacteriaceae</taxon>
        <taxon>Flavobacterium</taxon>
    </lineage>
</organism>
<name>A0A4P7PTY4_9FLAO</name>
<dbReference type="InterPro" id="IPR018551">
    <property type="entry name" value="DUF2007"/>
</dbReference>
<protein>
    <recommendedName>
        <fullName evidence="1">DUF2007 domain-containing protein</fullName>
    </recommendedName>
</protein>
<accession>A0A4P7PTY4</accession>
<dbReference type="Pfam" id="PF09413">
    <property type="entry name" value="DUF2007"/>
    <property type="match status" value="1"/>
</dbReference>
<evidence type="ECO:0000313" key="3">
    <source>
        <dbReference type="Proteomes" id="UP000296862"/>
    </source>
</evidence>